<dbReference type="OrthoDB" id="341208at2"/>
<name>I4YS57_9HYPH</name>
<organism evidence="3 4">
    <name type="scientific">Microvirga lotononidis</name>
    <dbReference type="NCBI Taxonomy" id="864069"/>
    <lineage>
        <taxon>Bacteria</taxon>
        <taxon>Pseudomonadati</taxon>
        <taxon>Pseudomonadota</taxon>
        <taxon>Alphaproteobacteria</taxon>
        <taxon>Hyphomicrobiales</taxon>
        <taxon>Methylobacteriaceae</taxon>
        <taxon>Microvirga</taxon>
    </lineage>
</organism>
<dbReference type="InterPro" id="IPR001610">
    <property type="entry name" value="PAC"/>
</dbReference>
<dbReference type="PROSITE" id="PS50112">
    <property type="entry name" value="PAS"/>
    <property type="match status" value="1"/>
</dbReference>
<dbReference type="SMART" id="SM00091">
    <property type="entry name" value="PAS"/>
    <property type="match status" value="1"/>
</dbReference>
<dbReference type="PANTHER" id="PTHR44757:SF2">
    <property type="entry name" value="BIOFILM ARCHITECTURE MAINTENANCE PROTEIN MBAA"/>
    <property type="match status" value="1"/>
</dbReference>
<dbReference type="PANTHER" id="PTHR44757">
    <property type="entry name" value="DIGUANYLATE CYCLASE DGCP"/>
    <property type="match status" value="1"/>
</dbReference>
<dbReference type="HOGENOM" id="CLU_144643_0_0_5"/>
<dbReference type="STRING" id="864069.MicloDRAFT_00033490"/>
<accession>I4YS57</accession>
<dbReference type="NCBIfam" id="TIGR00229">
    <property type="entry name" value="sensory_box"/>
    <property type="match status" value="1"/>
</dbReference>
<dbReference type="SMART" id="SM00086">
    <property type="entry name" value="PAC"/>
    <property type="match status" value="1"/>
</dbReference>
<dbReference type="Proteomes" id="UP000003947">
    <property type="component" value="Unassembled WGS sequence"/>
</dbReference>
<evidence type="ECO:0000259" key="1">
    <source>
        <dbReference type="PROSITE" id="PS50112"/>
    </source>
</evidence>
<evidence type="ECO:0000313" key="4">
    <source>
        <dbReference type="Proteomes" id="UP000003947"/>
    </source>
</evidence>
<dbReference type="Gene3D" id="3.30.450.20">
    <property type="entry name" value="PAS domain"/>
    <property type="match status" value="1"/>
</dbReference>
<dbReference type="AlphaFoldDB" id="I4YS57"/>
<protein>
    <submittedName>
        <fullName evidence="3">PAS domain S-box</fullName>
    </submittedName>
</protein>
<dbReference type="InterPro" id="IPR000014">
    <property type="entry name" value="PAS"/>
</dbReference>
<keyword evidence="4" id="KW-1185">Reference proteome</keyword>
<feature type="domain" description="PAC" evidence="2">
    <location>
        <begin position="82"/>
        <end position="134"/>
    </location>
</feature>
<evidence type="ECO:0000259" key="2">
    <source>
        <dbReference type="PROSITE" id="PS50113"/>
    </source>
</evidence>
<dbReference type="RefSeq" id="WP_009762850.1">
    <property type="nucleotide sequence ID" value="NZ_CP141050.1"/>
</dbReference>
<feature type="domain" description="PAS" evidence="1">
    <location>
        <begin position="4"/>
        <end position="74"/>
    </location>
</feature>
<dbReference type="Pfam" id="PF08448">
    <property type="entry name" value="PAS_4"/>
    <property type="match status" value="1"/>
</dbReference>
<dbReference type="SUPFAM" id="SSF55785">
    <property type="entry name" value="PYP-like sensor domain (PAS domain)"/>
    <property type="match status" value="1"/>
</dbReference>
<dbReference type="CDD" id="cd00130">
    <property type="entry name" value="PAS"/>
    <property type="match status" value="1"/>
</dbReference>
<dbReference type="EMBL" id="JH660645">
    <property type="protein sequence ID" value="EIM26799.1"/>
    <property type="molecule type" value="Genomic_DNA"/>
</dbReference>
<dbReference type="InterPro" id="IPR052155">
    <property type="entry name" value="Biofilm_reg_signaling"/>
</dbReference>
<proteinExistence type="predicted"/>
<dbReference type="PROSITE" id="PS50113">
    <property type="entry name" value="PAC"/>
    <property type="match status" value="1"/>
</dbReference>
<dbReference type="PATRIC" id="fig|864069.3.peg.3645"/>
<dbReference type="InterPro" id="IPR000700">
    <property type="entry name" value="PAS-assoc_C"/>
</dbReference>
<dbReference type="InterPro" id="IPR013656">
    <property type="entry name" value="PAS_4"/>
</dbReference>
<gene>
    <name evidence="3" type="ORF">MicloDRAFT_00033490</name>
</gene>
<dbReference type="eggNOG" id="COG3829">
    <property type="taxonomic scope" value="Bacteria"/>
</dbReference>
<dbReference type="InterPro" id="IPR035965">
    <property type="entry name" value="PAS-like_dom_sf"/>
</dbReference>
<evidence type="ECO:0000313" key="3">
    <source>
        <dbReference type="EMBL" id="EIM26799.1"/>
    </source>
</evidence>
<sequence length="146" mass="16189">MDLTRLVAEAILSAAANAVVAMDPDGIIRVWNPSAERIFGHRAAEALGQSLDLIIPERLRARHWEGFRRVMASGESHYGAGDLLSVPGLRKDGQRISLEFTIVPLKYEQGQMHGLAAVMRDVTSRFEEIRRLKQKLAEATAHPSPH</sequence>
<reference evidence="3 4" key="1">
    <citation type="submission" date="2012-02" db="EMBL/GenBank/DDBJ databases">
        <title>Improved High-Quality Draft sequence of Microvirga sp. WSM3557.</title>
        <authorList>
            <consortium name="US DOE Joint Genome Institute"/>
            <person name="Lucas S."/>
            <person name="Han J."/>
            <person name="Lapidus A."/>
            <person name="Cheng J.-F."/>
            <person name="Goodwin L."/>
            <person name="Pitluck S."/>
            <person name="Peters L."/>
            <person name="Zhang X."/>
            <person name="Detter J.C."/>
            <person name="Han C."/>
            <person name="Tapia R."/>
            <person name="Land M."/>
            <person name="Hauser L."/>
            <person name="Kyrpides N."/>
            <person name="Ivanova N."/>
            <person name="Pagani I."/>
            <person name="Brau L."/>
            <person name="Yates R."/>
            <person name="O'Hara G."/>
            <person name="Rui T."/>
            <person name="Howieson J."/>
            <person name="Reeve W."/>
            <person name="Woyke T."/>
        </authorList>
    </citation>
    <scope>NUCLEOTIDE SEQUENCE [LARGE SCALE GENOMIC DNA]</scope>
    <source>
        <strain evidence="3 4">WSM3557</strain>
    </source>
</reference>